<keyword evidence="3" id="KW-1185">Reference proteome</keyword>
<dbReference type="InterPro" id="IPR029062">
    <property type="entry name" value="Class_I_gatase-like"/>
</dbReference>
<keyword evidence="2" id="KW-0378">Hydrolase</keyword>
<dbReference type="SUPFAM" id="SSF52317">
    <property type="entry name" value="Class I glutamine amidotransferase-like"/>
    <property type="match status" value="1"/>
</dbReference>
<dbReference type="GO" id="GO:0004180">
    <property type="term" value="F:carboxypeptidase activity"/>
    <property type="evidence" value="ECO:0007669"/>
    <property type="project" value="UniProtKB-KW"/>
</dbReference>
<feature type="transmembrane region" description="Helical" evidence="1">
    <location>
        <begin position="29"/>
        <end position="49"/>
    </location>
</feature>
<dbReference type="OrthoDB" id="7199749at2"/>
<dbReference type="AlphaFoldDB" id="A0A4Q1JZP4"/>
<accession>A0A4Q1JZP4</accession>
<name>A0A4Q1JZP4_9GAMM</name>
<evidence type="ECO:0000313" key="2">
    <source>
        <dbReference type="EMBL" id="RXR08840.1"/>
    </source>
</evidence>
<feature type="transmembrane region" description="Helical" evidence="1">
    <location>
        <begin position="6"/>
        <end position="22"/>
    </location>
</feature>
<protein>
    <submittedName>
        <fullName evidence="2">Carboxypeptidase regulatory-like domain-containing protein</fullName>
    </submittedName>
</protein>
<organism evidence="2 3">
    <name type="scientific">Pseudoxanthomonas composti</name>
    <dbReference type="NCBI Taxonomy" id="2137479"/>
    <lineage>
        <taxon>Bacteria</taxon>
        <taxon>Pseudomonadati</taxon>
        <taxon>Pseudomonadota</taxon>
        <taxon>Gammaproteobacteria</taxon>
        <taxon>Lysobacterales</taxon>
        <taxon>Lysobacteraceae</taxon>
        <taxon>Pseudoxanthomonas</taxon>
    </lineage>
</organism>
<reference evidence="2 3" key="1">
    <citation type="submission" date="2019-01" db="EMBL/GenBank/DDBJ databases">
        <title>Pseudoxanthomonas composti sp. nov., isolated from compost.</title>
        <authorList>
            <person name="Yang G."/>
        </authorList>
    </citation>
    <scope>NUCLEOTIDE SEQUENCE [LARGE SCALE GENOMIC DNA]</scope>
    <source>
        <strain evidence="2 3">GSS15</strain>
    </source>
</reference>
<keyword evidence="1" id="KW-0472">Membrane</keyword>
<proteinExistence type="predicted"/>
<gene>
    <name evidence="2" type="ORF">EPA99_03280</name>
</gene>
<sequence>MTANLLLMAVLAAAALVGMWRLRHTRPAWRSALLLALQPLCAVLLYFALMPPPAPGTAGTLVVLTADSRVVPSTDAANPVVALPEAPVSEKIERVPDLATALRRHPGTRALRVIGAGLEPRDRDAVAGMALAFDALPETPGLAELSEPAPMAAGARFRVSGRVAGIADARVWLIDPAGERVGVAQVGREGRFWLEGSSRGAGAVEFELRVLDAAGQQRDSAVVPVLAIEPPTQQVLFLGGAAQPEWKYLRRWASDAGLDARTRFAVGGGVALGQGDARLDRVSLDKSDLVVMDERALVALGSAQRAALVDAVERGLGLLIRISGPLDGAQQKALAALGLSMRGAPGAAAPLLLEGFGMDAWSGASQDRAGTHDGAVPARALERLTWQPADADLPVLARDRSGQPYAWWRPRGAGRIAITTLLDSYRLVLEGDSPRHAALWSEALSTLMRPHPIDTVLASSAWQGERTTLCGLGSATRLQATESDTTEPLLKQSGCAAVWPRVSGWYRWNSDDRLHGALYVRAWSERSPLHRNATRSATLELVGSGTSRLSSPAPQPGKRWPWWLAFVVCAGLSWWTERRRVPHPPGSHAPSA</sequence>
<keyword evidence="2" id="KW-0121">Carboxypeptidase</keyword>
<keyword evidence="1" id="KW-0812">Transmembrane</keyword>
<evidence type="ECO:0000313" key="3">
    <source>
        <dbReference type="Proteomes" id="UP000289784"/>
    </source>
</evidence>
<dbReference type="Proteomes" id="UP000289784">
    <property type="component" value="Unassembled WGS sequence"/>
</dbReference>
<keyword evidence="1" id="KW-1133">Transmembrane helix</keyword>
<dbReference type="EMBL" id="SAWZ01000001">
    <property type="protein sequence ID" value="RXR08840.1"/>
    <property type="molecule type" value="Genomic_DNA"/>
</dbReference>
<comment type="caution">
    <text evidence="2">The sequence shown here is derived from an EMBL/GenBank/DDBJ whole genome shotgun (WGS) entry which is preliminary data.</text>
</comment>
<keyword evidence="2" id="KW-0645">Protease</keyword>
<dbReference type="RefSeq" id="WP_129469731.1">
    <property type="nucleotide sequence ID" value="NZ_SAWZ01000001.1"/>
</dbReference>
<evidence type="ECO:0000256" key="1">
    <source>
        <dbReference type="SAM" id="Phobius"/>
    </source>
</evidence>